<feature type="repeat" description="TPR" evidence="3">
    <location>
        <begin position="312"/>
        <end position="345"/>
    </location>
</feature>
<feature type="repeat" description="TPR" evidence="3">
    <location>
        <begin position="755"/>
        <end position="788"/>
    </location>
</feature>
<dbReference type="Pfam" id="PF13432">
    <property type="entry name" value="TPR_16"/>
    <property type="match status" value="2"/>
</dbReference>
<dbReference type="Gene3D" id="1.25.40.10">
    <property type="entry name" value="Tetratricopeptide repeat domain"/>
    <property type="match status" value="8"/>
</dbReference>
<dbReference type="SUPFAM" id="SSF48452">
    <property type="entry name" value="TPR-like"/>
    <property type="match status" value="3"/>
</dbReference>
<evidence type="ECO:0000313" key="7">
    <source>
        <dbReference type="EMBL" id="QAR29906.1"/>
    </source>
</evidence>
<reference evidence="7 8" key="1">
    <citation type="submission" date="2019-01" db="EMBL/GenBank/DDBJ databases">
        <title>Whole Genome of Ornithobacterium rhinotracheale FARPER-174b.</title>
        <authorList>
            <person name="Tataje-Lavanda L.A."/>
            <person name="Montalvan A."/>
            <person name="Montesinos R."/>
            <person name="Zimic M."/>
            <person name="Fernandez-Sanchez M."/>
            <person name="Fernandez-Diaz M."/>
        </authorList>
    </citation>
    <scope>NUCLEOTIDE SEQUENCE [LARGE SCALE GENOMIC DNA]</scope>
    <source>
        <strain evidence="7 8">FARPER-174b</strain>
    </source>
</reference>
<dbReference type="InterPro" id="IPR019734">
    <property type="entry name" value="TPR_rpt"/>
</dbReference>
<dbReference type="InterPro" id="IPR056834">
    <property type="entry name" value="ARM_TT21_C"/>
</dbReference>
<feature type="domain" description="Ancillary SecYEG translocon subunit/Cell division coordinator CpoB TPR" evidence="5">
    <location>
        <begin position="570"/>
        <end position="678"/>
    </location>
</feature>
<dbReference type="PANTHER" id="PTHR45586">
    <property type="entry name" value="TPR REPEAT-CONTAINING PROTEIN PA4667"/>
    <property type="match status" value="1"/>
</dbReference>
<dbReference type="SMART" id="SM00028">
    <property type="entry name" value="TPR"/>
    <property type="match status" value="10"/>
</dbReference>
<accession>A0A3R5Y214</accession>
<feature type="repeat" description="TPR" evidence="3">
    <location>
        <begin position="499"/>
        <end position="532"/>
    </location>
</feature>
<keyword evidence="2 3" id="KW-0802">TPR repeat</keyword>
<dbReference type="PANTHER" id="PTHR45586:SF1">
    <property type="entry name" value="LIPOPOLYSACCHARIDE ASSEMBLY PROTEIN B"/>
    <property type="match status" value="1"/>
</dbReference>
<feature type="domain" description="Tetratricopeptide repeat protein 21A/21B C-terminal ARM" evidence="6">
    <location>
        <begin position="371"/>
        <end position="530"/>
    </location>
</feature>
<evidence type="ECO:0000256" key="4">
    <source>
        <dbReference type="SAM" id="SignalP"/>
    </source>
</evidence>
<dbReference type="SUPFAM" id="SSF81901">
    <property type="entry name" value="HCP-like"/>
    <property type="match status" value="1"/>
</dbReference>
<dbReference type="AlphaFoldDB" id="A0A3R5Y214"/>
<dbReference type="InterPro" id="IPR051012">
    <property type="entry name" value="CellSynth/LPSAsmb/PSIAsmb"/>
</dbReference>
<evidence type="ECO:0000256" key="2">
    <source>
        <dbReference type="ARBA" id="ARBA00022803"/>
    </source>
</evidence>
<feature type="signal peptide" evidence="4">
    <location>
        <begin position="1"/>
        <end position="20"/>
    </location>
</feature>
<dbReference type="Pfam" id="PF25063">
    <property type="entry name" value="ARM_TT21_C"/>
    <property type="match status" value="1"/>
</dbReference>
<evidence type="ECO:0000259" key="5">
    <source>
        <dbReference type="Pfam" id="PF09976"/>
    </source>
</evidence>
<name>A0A3R5Y214_ORNRH</name>
<evidence type="ECO:0000256" key="1">
    <source>
        <dbReference type="ARBA" id="ARBA00022737"/>
    </source>
</evidence>
<dbReference type="Proteomes" id="UP000287701">
    <property type="component" value="Chromosome"/>
</dbReference>
<feature type="repeat" description="TPR" evidence="3">
    <location>
        <begin position="644"/>
        <end position="677"/>
    </location>
</feature>
<feature type="repeat" description="TPR" evidence="3">
    <location>
        <begin position="277"/>
        <end position="310"/>
    </location>
</feature>
<dbReference type="Pfam" id="PF09976">
    <property type="entry name" value="TPR_21"/>
    <property type="match status" value="1"/>
</dbReference>
<dbReference type="Pfam" id="PF13174">
    <property type="entry name" value="TPR_6"/>
    <property type="match status" value="3"/>
</dbReference>
<dbReference type="PROSITE" id="PS50005">
    <property type="entry name" value="TPR"/>
    <property type="match status" value="5"/>
</dbReference>
<dbReference type="InterPro" id="IPR018704">
    <property type="entry name" value="SecYEG/CpoB_TPR"/>
</dbReference>
<keyword evidence="1" id="KW-0677">Repeat</keyword>
<dbReference type="InterPro" id="IPR011990">
    <property type="entry name" value="TPR-like_helical_dom_sf"/>
</dbReference>
<dbReference type="EMBL" id="CP035107">
    <property type="protein sequence ID" value="QAR29906.1"/>
    <property type="molecule type" value="Genomic_DNA"/>
</dbReference>
<dbReference type="OrthoDB" id="9814448at2"/>
<organism evidence="7 8">
    <name type="scientific">Ornithobacterium rhinotracheale</name>
    <dbReference type="NCBI Taxonomy" id="28251"/>
    <lineage>
        <taxon>Bacteria</taxon>
        <taxon>Pseudomonadati</taxon>
        <taxon>Bacteroidota</taxon>
        <taxon>Flavobacteriia</taxon>
        <taxon>Flavobacteriales</taxon>
        <taxon>Weeksellaceae</taxon>
        <taxon>Ornithobacterium</taxon>
    </lineage>
</organism>
<gene>
    <name evidence="7" type="ORF">EQP59_00295</name>
</gene>
<evidence type="ECO:0000256" key="3">
    <source>
        <dbReference type="PROSITE-ProRule" id="PRU00339"/>
    </source>
</evidence>
<protein>
    <submittedName>
        <fullName evidence="7">Tetratricopeptide repeat protein</fullName>
    </submittedName>
</protein>
<evidence type="ECO:0000259" key="6">
    <source>
        <dbReference type="Pfam" id="PF25063"/>
    </source>
</evidence>
<keyword evidence="4" id="KW-0732">Signal</keyword>
<proteinExistence type="predicted"/>
<sequence length="988" mass="112870">MRKNTIIAALLLGGSSLAFAQTTQFWFGDNATYRKAKTLFFTETFLAANYEFENALEKGGLNLANEEAATYYAALTSLINDTPGAEEQFLAFQNKYPKSVYTENGSWELGSFYLKKGDFDKAYKYLSQKNVYDLPERKRREYAFKLGYVCLMKGYNEQALEYLEPLTHSGNYQKEANFYVGHIYYERREFAKALTYFNALQGDPMYEQKILPYRVQIEFNEGQYDKAIDEGKILLAQNRSGFLQSEISKIVGESYFKQKNYAAAIPYLEKYQGQMGNADYYQLGYAYYEQAQYPKAISYFNKIIAQKSPWAQTAYYQLGNAYLKTNQKQEALAAYKAASEMSYNPTTQEDALYNYAKLSYDVGNPYQPTTAALQSFIAKYPNSKYSEEINSYLVDAFITSGNYQNALEILNKIPQKNAEQKSAEQLAAFLRGTELFNQGKLDEAQRNLQLAVNSNANAEITQRAYFWLGEIAYRKGQYGLAAQHFEKFNTYSAQVPESKEVDYQLGYAYLKLKQFDKSANAFKRYLASNPAGNFKADAKLRLADSYIGTQNNDQALSLYEEIANTRTGNADEAAYNRAVVLGIKGSTQQKAQALEEFIKDYPVSKFNDIAQLELADAYTQLQQQDKALAVLNNLIKTTKSELKGEARLRKGLIYYHQNKKNEALAEYKAVVKEFPRNNLAYQAIENAKRIYLDQGNYKAFETWAKSIDFYEVNTSEIENLAYDDAMLKFDAKNYKEAIPLLNNFITQYPQGSHTYAAQYALGESYYQLVDYAKAMAPLSEAAKYDNENKADALLRLAQIYLSQNKTTEALLTLENLHQITQNPAYISYAEIHLMQLYSKNGNHTKAVEMANKVLENPKNDANAKQEAELTKARSLMAEKRDKEAQKIYASLEQSSNPAVRAEALYHKAYFLNQSKEYKKSNEVIFELASKYAEQQLWGSQALVVMAENYYKLGDLYQANFTLDSVIENYQDYPEVIAKAKALKKQIKK</sequence>
<feature type="chain" id="PRO_5018636654" evidence="4">
    <location>
        <begin position="21"/>
        <end position="988"/>
    </location>
</feature>
<evidence type="ECO:0000313" key="8">
    <source>
        <dbReference type="Proteomes" id="UP000287701"/>
    </source>
</evidence>
<dbReference type="RefSeq" id="WP_128500422.1">
    <property type="nucleotide sequence ID" value="NZ_CP035107.1"/>
</dbReference>